<dbReference type="VEuPathDB" id="FungiDB:PGTG_12619"/>
<sequence length="158" mass="17147">MITNQKKKTSGVGDAYWRAENKRTRGISTYDGSDDDAENVGSTVKVHHRHHMYNNKNWEKSYSSPRSSVHGWSGVGVGSSGESTTTGPKKNIVAACLIGGSDMCASHASVETQAILWIVGASTRHVQQQQQFSLCKQVLPGSRSAELQRTIPCSPVDD</sequence>
<dbReference type="InParanoid" id="E3KRF3"/>
<accession>E3KRF3</accession>
<gene>
    <name evidence="1" type="ORF">PGTG_12619</name>
</gene>
<dbReference type="Proteomes" id="UP000008783">
    <property type="component" value="Unassembled WGS sequence"/>
</dbReference>
<dbReference type="GeneID" id="10541635"/>
<protein>
    <submittedName>
        <fullName evidence="1">Uncharacterized protein</fullName>
    </submittedName>
</protein>
<dbReference type="RefSeq" id="XP_003331297.1">
    <property type="nucleotide sequence ID" value="XM_003331249.1"/>
</dbReference>
<organism evidence="1 2">
    <name type="scientific">Puccinia graminis f. sp. tritici (strain CRL 75-36-700-3 / race SCCL)</name>
    <name type="common">Black stem rust fungus</name>
    <dbReference type="NCBI Taxonomy" id="418459"/>
    <lineage>
        <taxon>Eukaryota</taxon>
        <taxon>Fungi</taxon>
        <taxon>Dikarya</taxon>
        <taxon>Basidiomycota</taxon>
        <taxon>Pucciniomycotina</taxon>
        <taxon>Pucciniomycetes</taxon>
        <taxon>Pucciniales</taxon>
        <taxon>Pucciniaceae</taxon>
        <taxon>Puccinia</taxon>
    </lineage>
</organism>
<reference key="1">
    <citation type="submission" date="2007-01" db="EMBL/GenBank/DDBJ databases">
        <title>The Genome Sequence of Puccinia graminis f. sp. tritici Strain CRL 75-36-700-3.</title>
        <authorList>
            <consortium name="The Broad Institute Genome Sequencing Platform"/>
            <person name="Birren B."/>
            <person name="Lander E."/>
            <person name="Galagan J."/>
            <person name="Nusbaum C."/>
            <person name="Devon K."/>
            <person name="Cuomo C."/>
            <person name="Jaffe D."/>
            <person name="Butler J."/>
            <person name="Alvarez P."/>
            <person name="Gnerre S."/>
            <person name="Grabherr M."/>
            <person name="Mauceli E."/>
            <person name="Brockman W."/>
            <person name="Young S."/>
            <person name="LaButti K."/>
            <person name="Sykes S."/>
            <person name="DeCaprio D."/>
            <person name="Crawford M."/>
            <person name="Koehrsen M."/>
            <person name="Engels R."/>
            <person name="Montgomery P."/>
            <person name="Pearson M."/>
            <person name="Howarth C."/>
            <person name="Larson L."/>
            <person name="White J."/>
            <person name="Zeng Q."/>
            <person name="Kodira C."/>
            <person name="Yandava C."/>
            <person name="Alvarado L."/>
            <person name="O'Leary S."/>
            <person name="Szabo L."/>
            <person name="Dean R."/>
            <person name="Schein J."/>
        </authorList>
    </citation>
    <scope>NUCLEOTIDE SEQUENCE</scope>
    <source>
        <strain>CRL 75-36-700-3</strain>
    </source>
</reference>
<dbReference type="HOGENOM" id="CLU_1670258_0_0_1"/>
<name>E3KRF3_PUCGT</name>
<dbReference type="AlphaFoldDB" id="E3KRF3"/>
<keyword evidence="2" id="KW-1185">Reference proteome</keyword>
<evidence type="ECO:0000313" key="1">
    <source>
        <dbReference type="EMBL" id="EFP86878.1"/>
    </source>
</evidence>
<reference evidence="2" key="2">
    <citation type="journal article" date="2011" name="Proc. Natl. Acad. Sci. U.S.A.">
        <title>Obligate biotrophy features unraveled by the genomic analysis of rust fungi.</title>
        <authorList>
            <person name="Duplessis S."/>
            <person name="Cuomo C.A."/>
            <person name="Lin Y.-C."/>
            <person name="Aerts A."/>
            <person name="Tisserant E."/>
            <person name="Veneault-Fourrey C."/>
            <person name="Joly D.L."/>
            <person name="Hacquard S."/>
            <person name="Amselem J."/>
            <person name="Cantarel B.L."/>
            <person name="Chiu R."/>
            <person name="Coutinho P.M."/>
            <person name="Feau N."/>
            <person name="Field M."/>
            <person name="Frey P."/>
            <person name="Gelhaye E."/>
            <person name="Goldberg J."/>
            <person name="Grabherr M.G."/>
            <person name="Kodira C.D."/>
            <person name="Kohler A."/>
            <person name="Kuees U."/>
            <person name="Lindquist E.A."/>
            <person name="Lucas S.M."/>
            <person name="Mago R."/>
            <person name="Mauceli E."/>
            <person name="Morin E."/>
            <person name="Murat C."/>
            <person name="Pangilinan J.L."/>
            <person name="Park R."/>
            <person name="Pearson M."/>
            <person name="Quesneville H."/>
            <person name="Rouhier N."/>
            <person name="Sakthikumar S."/>
            <person name="Salamov A.A."/>
            <person name="Schmutz J."/>
            <person name="Selles B."/>
            <person name="Shapiro H."/>
            <person name="Tanguay P."/>
            <person name="Tuskan G.A."/>
            <person name="Henrissat B."/>
            <person name="Van de Peer Y."/>
            <person name="Rouze P."/>
            <person name="Ellis J.G."/>
            <person name="Dodds P.N."/>
            <person name="Schein J.E."/>
            <person name="Zhong S."/>
            <person name="Hamelin R.C."/>
            <person name="Grigoriev I.V."/>
            <person name="Szabo L.J."/>
            <person name="Martin F."/>
        </authorList>
    </citation>
    <scope>NUCLEOTIDE SEQUENCE [LARGE SCALE GENOMIC DNA]</scope>
    <source>
        <strain evidence="2">CRL 75-36-700-3 / race SCCL</strain>
    </source>
</reference>
<dbReference type="EMBL" id="DS178303">
    <property type="protein sequence ID" value="EFP86878.1"/>
    <property type="molecule type" value="Genomic_DNA"/>
</dbReference>
<evidence type="ECO:0000313" key="2">
    <source>
        <dbReference type="Proteomes" id="UP000008783"/>
    </source>
</evidence>
<dbReference type="KEGG" id="pgr:PGTG_12619"/>
<proteinExistence type="predicted"/>